<feature type="transmembrane region" description="Helical" evidence="1">
    <location>
        <begin position="261"/>
        <end position="282"/>
    </location>
</feature>
<keyword evidence="1" id="KW-0472">Membrane</keyword>
<evidence type="ECO:0000256" key="1">
    <source>
        <dbReference type="SAM" id="Phobius"/>
    </source>
</evidence>
<dbReference type="GeneID" id="35382547"/>
<dbReference type="Pfam" id="PF07690">
    <property type="entry name" value="MFS_1"/>
    <property type="match status" value="1"/>
</dbReference>
<accession>A0A2I2L540</accession>
<sequence length="394" mass="43145">MNANKDLNTIDRKKYIIIFLGWAIQFINCSGLWFPSTIKYISKDLGVEPTQLSLAASIITGMFFCAGIIGGLLTDRIGSKLSAIIGSTLFVLGHATVCFTKFLPISQNTILFYTVYGIVAGTGAGILLNVSLGVTLSHFPKEQKLKVNTLVMTGVGFGSIFFSNLFPWLLSNGVSWQLIIASYSGFAAIILFPISLSMKDVKNIPINREAVKSILRKEFVPLLVSGFMFGFAHVLPITHFINYIRGITENPNEEQTTQLNILQSMVGVGLLITRIILFLVLIKHNKIQSRILFIIGIGGCGIILCVWNVITVIYAAYIYIIIYCIFMSIVYATFATSAVETISSSYVSTIVGFMSTSIGCGLLVGPFLFSYDKAIIYGIILIISSINLISIVLK</sequence>
<feature type="transmembrane region" description="Helical" evidence="1">
    <location>
        <begin position="316"/>
        <end position="334"/>
    </location>
</feature>
<feature type="transmembrane region" description="Helical" evidence="1">
    <location>
        <begin position="147"/>
        <end position="170"/>
    </location>
</feature>
<dbReference type="InterPro" id="IPR036259">
    <property type="entry name" value="MFS_trans_sf"/>
</dbReference>
<name>A0A2I2L540_9VIRU</name>
<dbReference type="InterPro" id="IPR050327">
    <property type="entry name" value="Proton-linked_MCT"/>
</dbReference>
<evidence type="ECO:0000259" key="2">
    <source>
        <dbReference type="PROSITE" id="PS50850"/>
    </source>
</evidence>
<organism evidence="3">
    <name type="scientific">Orpheovirus IHUMI-LCC2</name>
    <dbReference type="NCBI Taxonomy" id="2023057"/>
    <lineage>
        <taxon>Viruses</taxon>
        <taxon>Varidnaviria</taxon>
        <taxon>Bamfordvirae</taxon>
        <taxon>Nucleocytoviricota</taxon>
        <taxon>Megaviricetes</taxon>
        <taxon>Pimascovirales</taxon>
        <taxon>Ocovirineae</taxon>
        <taxon>Orpheoviridae</taxon>
        <taxon>Alphaorpheovirus</taxon>
        <taxon>Alphaorpheovirus massiliense</taxon>
    </lineage>
</organism>
<feature type="transmembrane region" description="Helical" evidence="1">
    <location>
        <begin position="176"/>
        <end position="198"/>
    </location>
</feature>
<feature type="transmembrane region" description="Helical" evidence="1">
    <location>
        <begin position="15"/>
        <end position="34"/>
    </location>
</feature>
<keyword evidence="1" id="KW-0812">Transmembrane</keyword>
<feature type="transmembrane region" description="Helical" evidence="1">
    <location>
        <begin position="291"/>
        <end position="310"/>
    </location>
</feature>
<feature type="transmembrane region" description="Helical" evidence="1">
    <location>
        <begin position="54"/>
        <end position="74"/>
    </location>
</feature>
<dbReference type="PANTHER" id="PTHR11360:SF284">
    <property type="entry name" value="EG:103B4.3 PROTEIN-RELATED"/>
    <property type="match status" value="1"/>
</dbReference>
<evidence type="ECO:0000313" key="4">
    <source>
        <dbReference type="Proteomes" id="UP000236316"/>
    </source>
</evidence>
<protein>
    <submittedName>
        <fullName evidence="3">Transport protein (MFS general substrate transporter)</fullName>
    </submittedName>
</protein>
<dbReference type="GO" id="GO:0022857">
    <property type="term" value="F:transmembrane transporter activity"/>
    <property type="evidence" value="ECO:0007669"/>
    <property type="project" value="InterPro"/>
</dbReference>
<dbReference type="EMBL" id="LT906555">
    <property type="protein sequence ID" value="SNW62631.1"/>
    <property type="molecule type" value="Genomic_DNA"/>
</dbReference>
<feature type="transmembrane region" description="Helical" evidence="1">
    <location>
        <begin position="346"/>
        <end position="369"/>
    </location>
</feature>
<dbReference type="Proteomes" id="UP000236316">
    <property type="component" value="Segment"/>
</dbReference>
<dbReference type="Gene3D" id="1.20.1250.20">
    <property type="entry name" value="MFS general substrate transporter like domains"/>
    <property type="match status" value="1"/>
</dbReference>
<proteinExistence type="predicted"/>
<keyword evidence="4" id="KW-1185">Reference proteome</keyword>
<dbReference type="SUPFAM" id="SSF103473">
    <property type="entry name" value="MFS general substrate transporter"/>
    <property type="match status" value="1"/>
</dbReference>
<keyword evidence="1" id="KW-1133">Transmembrane helix</keyword>
<feature type="transmembrane region" description="Helical" evidence="1">
    <location>
        <begin position="81"/>
        <end position="104"/>
    </location>
</feature>
<dbReference type="InterPro" id="IPR020846">
    <property type="entry name" value="MFS_dom"/>
</dbReference>
<dbReference type="PROSITE" id="PS50850">
    <property type="entry name" value="MFS"/>
    <property type="match status" value="1"/>
</dbReference>
<feature type="domain" description="Major facilitator superfamily (MFS) profile" evidence="2">
    <location>
        <begin position="14"/>
        <end position="394"/>
    </location>
</feature>
<dbReference type="PANTHER" id="PTHR11360">
    <property type="entry name" value="MONOCARBOXYLATE TRANSPORTER"/>
    <property type="match status" value="1"/>
</dbReference>
<feature type="transmembrane region" description="Helical" evidence="1">
    <location>
        <begin position="110"/>
        <end position="135"/>
    </location>
</feature>
<dbReference type="InterPro" id="IPR011701">
    <property type="entry name" value="MFS"/>
</dbReference>
<feature type="transmembrane region" description="Helical" evidence="1">
    <location>
        <begin position="375"/>
        <end position="393"/>
    </location>
</feature>
<reference evidence="3" key="1">
    <citation type="submission" date="2017-08" db="EMBL/GenBank/DDBJ databases">
        <authorList>
            <consortium name="Urmite Genomes"/>
        </authorList>
    </citation>
    <scope>NUCLEOTIDE SEQUENCE [LARGE SCALE GENOMIC DNA]</scope>
    <source>
        <strain evidence="3">IHUMI-LCC2</strain>
    </source>
</reference>
<evidence type="ECO:0000313" key="3">
    <source>
        <dbReference type="EMBL" id="SNW62631.1"/>
    </source>
</evidence>
<feature type="transmembrane region" description="Helical" evidence="1">
    <location>
        <begin position="219"/>
        <end position="241"/>
    </location>
</feature>
<gene>
    <name evidence="3" type="ORF">ORPV_727</name>
</gene>
<dbReference type="KEGG" id="vg:35382547"/>
<dbReference type="RefSeq" id="YP_009448933.1">
    <property type="nucleotide sequence ID" value="NC_036594.1"/>
</dbReference>